<feature type="non-terminal residue" evidence="2">
    <location>
        <position position="1"/>
    </location>
</feature>
<name>A0ABU9VVB2_9CLOT</name>
<proteinExistence type="inferred from homology"/>
<keyword evidence="3" id="KW-1185">Reference proteome</keyword>
<dbReference type="EMBL" id="JBCITM010000012">
    <property type="protein sequence ID" value="MEN1761109.1"/>
    <property type="molecule type" value="Genomic_DNA"/>
</dbReference>
<dbReference type="SUPFAM" id="SSF53067">
    <property type="entry name" value="Actin-like ATPase domain"/>
    <property type="match status" value="1"/>
</dbReference>
<evidence type="ECO:0000256" key="1">
    <source>
        <dbReference type="ARBA" id="ARBA00006479"/>
    </source>
</evidence>
<gene>
    <name evidence="2" type="ORF">AAIG11_11520</name>
</gene>
<accession>A0ABU9VVB2</accession>
<protein>
    <submittedName>
        <fullName evidence="2">ROK family protein</fullName>
    </submittedName>
</protein>
<dbReference type="Pfam" id="PF00480">
    <property type="entry name" value="ROK"/>
    <property type="match status" value="1"/>
</dbReference>
<dbReference type="RefSeq" id="WP_343186425.1">
    <property type="nucleotide sequence ID" value="NZ_JBCITM010000012.1"/>
</dbReference>
<comment type="similarity">
    <text evidence="1">Belongs to the ROK (NagC/XylR) family.</text>
</comment>
<evidence type="ECO:0000313" key="2">
    <source>
        <dbReference type="EMBL" id="MEN1761109.1"/>
    </source>
</evidence>
<dbReference type="InterPro" id="IPR043129">
    <property type="entry name" value="ATPase_NBD"/>
</dbReference>
<dbReference type="InterPro" id="IPR000600">
    <property type="entry name" value="ROK"/>
</dbReference>
<comment type="caution">
    <text evidence="2">The sequence shown here is derived from an EMBL/GenBank/DDBJ whole genome shotgun (WGS) entry which is preliminary data.</text>
</comment>
<sequence>VRKAIKEEDAELVSIMHDVVEKLGFTLANICVLLDIEQIIIGGRVVDIGYDIKGHLEGMLESTVPVQTKIAYASLNNDEVIYGGFALAVDSLLKDISIYE</sequence>
<evidence type="ECO:0000313" key="3">
    <source>
        <dbReference type="Proteomes" id="UP001407405"/>
    </source>
</evidence>
<dbReference type="Gene3D" id="3.30.420.40">
    <property type="match status" value="2"/>
</dbReference>
<organism evidence="2 3">
    <name type="scientific">Anoxynatronum sibiricum</name>
    <dbReference type="NCBI Taxonomy" id="210623"/>
    <lineage>
        <taxon>Bacteria</taxon>
        <taxon>Bacillati</taxon>
        <taxon>Bacillota</taxon>
        <taxon>Clostridia</taxon>
        <taxon>Eubacteriales</taxon>
        <taxon>Clostridiaceae</taxon>
        <taxon>Anoxynatronum</taxon>
    </lineage>
</organism>
<dbReference type="Proteomes" id="UP001407405">
    <property type="component" value="Unassembled WGS sequence"/>
</dbReference>
<reference evidence="2 3" key="1">
    <citation type="submission" date="2024-04" db="EMBL/GenBank/DDBJ databases">
        <title>Genome sequencing and metabolic network reconstruction of aminoacids and betaine degradation by Anoxynatronum sibiricum.</title>
        <authorList>
            <person name="Detkova E.N."/>
            <person name="Boltjanskaja Y.V."/>
            <person name="Mardanov A.V."/>
            <person name="Kevbrin V."/>
        </authorList>
    </citation>
    <scope>NUCLEOTIDE SEQUENCE [LARGE SCALE GENOMIC DNA]</scope>
    <source>
        <strain evidence="2 3">Z-7981</strain>
    </source>
</reference>